<dbReference type="Pfam" id="PF07992">
    <property type="entry name" value="Pyr_redox_2"/>
    <property type="match status" value="1"/>
</dbReference>
<organism evidence="7 8">
    <name type="scientific">Paenarthrobacter aromaticivorans</name>
    <dbReference type="NCBI Taxonomy" id="2849150"/>
    <lineage>
        <taxon>Bacteria</taxon>
        <taxon>Bacillati</taxon>
        <taxon>Actinomycetota</taxon>
        <taxon>Actinomycetes</taxon>
        <taxon>Micrococcales</taxon>
        <taxon>Micrococcaceae</taxon>
        <taxon>Paenarthrobacter</taxon>
    </lineage>
</organism>
<evidence type="ECO:0000259" key="6">
    <source>
        <dbReference type="Pfam" id="PF14759"/>
    </source>
</evidence>
<dbReference type="PANTHER" id="PTHR43557:SF2">
    <property type="entry name" value="RIESKE DOMAIN-CONTAINING PROTEIN-RELATED"/>
    <property type="match status" value="1"/>
</dbReference>
<name>A0ABS6IAU1_9MICC</name>
<keyword evidence="3" id="KW-0274">FAD</keyword>
<evidence type="ECO:0000313" key="8">
    <source>
        <dbReference type="Proteomes" id="UP000824166"/>
    </source>
</evidence>
<dbReference type="Pfam" id="PF14759">
    <property type="entry name" value="Reductase_C"/>
    <property type="match status" value="1"/>
</dbReference>
<evidence type="ECO:0000313" key="7">
    <source>
        <dbReference type="EMBL" id="MBU8868540.1"/>
    </source>
</evidence>
<reference evidence="7 8" key="1">
    <citation type="submission" date="2021-06" db="EMBL/GenBank/DDBJ databases">
        <authorList>
            <person name="Jeong J.W."/>
        </authorList>
    </citation>
    <scope>NUCLEOTIDE SEQUENCE [LARGE SCALE GENOMIC DNA]</scope>
    <source>
        <strain evidence="7 8">MMS21-TAE1-1</strain>
    </source>
</reference>
<keyword evidence="2" id="KW-0285">Flavoprotein</keyword>
<dbReference type="Proteomes" id="UP000824166">
    <property type="component" value="Unassembled WGS sequence"/>
</dbReference>
<sequence length="417" mass="44671">MNYTYDTVIVGAGQAGVQVAQSLRQGGYAGSIALIGDDPHQPYERPPLSKAFLRGEVEASQFLLRSSSYWAEQGIETFFGTTVNVVSPADHLIHTSMDDRFEYRHLVWAAGGSPRRLPIEGAELDGVYSLRDLKDAISIREAMRTARTAVIIGGGHIGLEVAAALRLRGCSVTVIEAADRLLARVTSPTVSAFYEKLHRDRGVDIRTGSGVSEIHGTDGKVSAVTLIEGESLPVDLVLVGIGLVPSIEALAVGGVECSNGVNIDADGRTSVDGVFAAGDCANKHHPFANGERVRLESVPNATEQAKAVSNAILGIPNGKTPAPWFWSHQYEVKLQTVGLMTDYDEAIVRGDVENAKFSVVYLRDGRIIALDCINNVRDFAQGRQLVEAGAVASAGEVRDVDLLKSLLARNEVQADQL</sequence>
<dbReference type="InterPro" id="IPR028202">
    <property type="entry name" value="Reductase_C"/>
</dbReference>
<protein>
    <submittedName>
        <fullName evidence="7">FAD-dependent oxidoreductase</fullName>
    </submittedName>
</protein>
<dbReference type="InterPro" id="IPR050446">
    <property type="entry name" value="FAD-oxidoreductase/Apoptosis"/>
</dbReference>
<gene>
    <name evidence="7" type="ORF">KSW38_19780</name>
</gene>
<dbReference type="EMBL" id="JAHOPC010000015">
    <property type="protein sequence ID" value="MBU8868540.1"/>
    <property type="molecule type" value="Genomic_DNA"/>
</dbReference>
<evidence type="ECO:0000256" key="2">
    <source>
        <dbReference type="ARBA" id="ARBA00022630"/>
    </source>
</evidence>
<dbReference type="PANTHER" id="PTHR43557">
    <property type="entry name" value="APOPTOSIS-INDUCING FACTOR 1"/>
    <property type="match status" value="1"/>
</dbReference>
<evidence type="ECO:0000256" key="4">
    <source>
        <dbReference type="ARBA" id="ARBA00023002"/>
    </source>
</evidence>
<keyword evidence="8" id="KW-1185">Reference proteome</keyword>
<feature type="domain" description="Reductase C-terminal" evidence="6">
    <location>
        <begin position="324"/>
        <end position="401"/>
    </location>
</feature>
<keyword evidence="4" id="KW-0560">Oxidoreductase</keyword>
<dbReference type="RefSeq" id="WP_216926661.1">
    <property type="nucleotide sequence ID" value="NZ_JAHOPC010000015.1"/>
</dbReference>
<accession>A0ABS6IAU1</accession>
<comment type="cofactor">
    <cofactor evidence="1">
        <name>FAD</name>
        <dbReference type="ChEBI" id="CHEBI:57692"/>
    </cofactor>
</comment>
<dbReference type="InterPro" id="IPR023753">
    <property type="entry name" value="FAD/NAD-binding_dom"/>
</dbReference>
<comment type="caution">
    <text evidence="7">The sequence shown here is derived from an EMBL/GenBank/DDBJ whole genome shotgun (WGS) entry which is preliminary data.</text>
</comment>
<feature type="domain" description="FAD/NAD(P)-binding" evidence="5">
    <location>
        <begin position="5"/>
        <end position="305"/>
    </location>
</feature>
<proteinExistence type="predicted"/>
<evidence type="ECO:0000256" key="3">
    <source>
        <dbReference type="ARBA" id="ARBA00022827"/>
    </source>
</evidence>
<evidence type="ECO:0000259" key="5">
    <source>
        <dbReference type="Pfam" id="PF07992"/>
    </source>
</evidence>
<evidence type="ECO:0000256" key="1">
    <source>
        <dbReference type="ARBA" id="ARBA00001974"/>
    </source>
</evidence>